<reference evidence="2 3" key="1">
    <citation type="submission" date="2020-04" db="EMBL/GenBank/DDBJ databases">
        <authorList>
            <person name="Depoorter E."/>
        </authorList>
    </citation>
    <scope>NUCLEOTIDE SEQUENCE [LARGE SCALE GENOMIC DNA]</scope>
    <source>
        <strain evidence="2 3">BCC0132</strain>
    </source>
</reference>
<sequence>MTSDSSTTTTQLDTLFARYRHADAPGLIAGIVHRDQLLYRRAFGLASLEHGIANTPATRMRIGSVSKHVTCLAVLLLCERGALDADAPIGTYLPELPPAAGRPTLRQLMSHRGGQRCALDFALLTQGLAMSPPGAFLASQQRQHHENFPPGERMMYSNGGYHLLSLAVERASGMPFDAFLATHIFAPLLMHDTACVPNDMTIEHGIATMHVPDSMGGFRRGIFPTWELLGEGSIVSTVDDMLRWTAHLRCSEKIVGNTDTWRQMLALPVFSSGLRSQYSLGLTQSTYRGVELIQHSGGVVGGTCQMLVSVAHGLDVVLLSNGALDAPLELSKRVVDIVLADELDGSGPPVAARAADHAARLGSYRSFRTGAVYALEDHDGALVLAGPLCPRRSMTLYDSADELNDVQVEASGDGLLALRWGSSCTPNDLSSLRIVHCGHVDTFARVGEAPAMTPDLVAAMSGTFASHDADAHAVIRLDNEALVLRLHGAAGHCDYRLTPLAHDAFELVPMDPVNITTGMLTLTRDATRGGITGFRVDTARTRHLAFTRVHADA</sequence>
<accession>A0A6J5JWS6</accession>
<dbReference type="AlphaFoldDB" id="A0A6J5JWS6"/>
<dbReference type="InterPro" id="IPR012338">
    <property type="entry name" value="Beta-lactam/transpept-like"/>
</dbReference>
<dbReference type="InterPro" id="IPR001466">
    <property type="entry name" value="Beta-lactam-related"/>
</dbReference>
<gene>
    <name evidence="2" type="ORF">BCO9919_07038</name>
</gene>
<protein>
    <submittedName>
        <fullName evidence="2">Serine hydrolase</fullName>
    </submittedName>
</protein>
<name>A0A6J5JWS6_9BURK</name>
<dbReference type="GO" id="GO:0016787">
    <property type="term" value="F:hydrolase activity"/>
    <property type="evidence" value="ECO:0007669"/>
    <property type="project" value="UniProtKB-KW"/>
</dbReference>
<proteinExistence type="predicted"/>
<evidence type="ECO:0000313" key="3">
    <source>
        <dbReference type="Proteomes" id="UP000494322"/>
    </source>
</evidence>
<organism evidence="2 3">
    <name type="scientific">Burkholderia cenocepacia</name>
    <dbReference type="NCBI Taxonomy" id="95486"/>
    <lineage>
        <taxon>Bacteria</taxon>
        <taxon>Pseudomonadati</taxon>
        <taxon>Pseudomonadota</taxon>
        <taxon>Betaproteobacteria</taxon>
        <taxon>Burkholderiales</taxon>
        <taxon>Burkholderiaceae</taxon>
        <taxon>Burkholderia</taxon>
        <taxon>Burkholderia cepacia complex</taxon>
    </lineage>
</organism>
<dbReference type="Proteomes" id="UP000494322">
    <property type="component" value="Unassembled WGS sequence"/>
</dbReference>
<dbReference type="EMBL" id="CABWIK020000083">
    <property type="protein sequence ID" value="CAB3975691.1"/>
    <property type="molecule type" value="Genomic_DNA"/>
</dbReference>
<dbReference type="PANTHER" id="PTHR46825">
    <property type="entry name" value="D-ALANYL-D-ALANINE-CARBOXYPEPTIDASE/ENDOPEPTIDASE AMPH"/>
    <property type="match status" value="1"/>
</dbReference>
<dbReference type="PANTHER" id="PTHR46825:SF9">
    <property type="entry name" value="BETA-LACTAMASE-RELATED DOMAIN-CONTAINING PROTEIN"/>
    <property type="match status" value="1"/>
</dbReference>
<feature type="domain" description="Beta-lactamase-related" evidence="1">
    <location>
        <begin position="13"/>
        <end position="326"/>
    </location>
</feature>
<evidence type="ECO:0000259" key="1">
    <source>
        <dbReference type="Pfam" id="PF00144"/>
    </source>
</evidence>
<keyword evidence="2" id="KW-0378">Hydrolase</keyword>
<dbReference type="SUPFAM" id="SSF56601">
    <property type="entry name" value="beta-lactamase/transpeptidase-like"/>
    <property type="match status" value="1"/>
</dbReference>
<evidence type="ECO:0000313" key="2">
    <source>
        <dbReference type="EMBL" id="CAB3975691.1"/>
    </source>
</evidence>
<dbReference type="Pfam" id="PF00144">
    <property type="entry name" value="Beta-lactamase"/>
    <property type="match status" value="1"/>
</dbReference>
<dbReference type="Gene3D" id="3.40.710.10">
    <property type="entry name" value="DD-peptidase/beta-lactamase superfamily"/>
    <property type="match status" value="1"/>
</dbReference>
<dbReference type="RefSeq" id="WP_279608725.1">
    <property type="nucleotide sequence ID" value="NZ_CABWIK020000083.1"/>
</dbReference>
<dbReference type="InterPro" id="IPR050491">
    <property type="entry name" value="AmpC-like"/>
</dbReference>